<dbReference type="KEGG" id="uli:ETAA1_40540"/>
<evidence type="ECO:0000313" key="2">
    <source>
        <dbReference type="Proteomes" id="UP000319576"/>
    </source>
</evidence>
<accession>A0A517XX46</accession>
<gene>
    <name evidence="1" type="ORF">ETAA1_40540</name>
</gene>
<sequence>MNPTSHDELVEALAELRQALPSLRLGQLVANLATVARGPEAGVVWDVNDDELLAAARWQLAQLTQPAAS</sequence>
<dbReference type="AlphaFoldDB" id="A0A517XX46"/>
<reference evidence="1 2" key="1">
    <citation type="submission" date="2019-02" db="EMBL/GenBank/DDBJ databases">
        <title>Deep-cultivation of Planctomycetes and their phenomic and genomic characterization uncovers novel biology.</title>
        <authorList>
            <person name="Wiegand S."/>
            <person name="Jogler M."/>
            <person name="Boedeker C."/>
            <person name="Pinto D."/>
            <person name="Vollmers J."/>
            <person name="Rivas-Marin E."/>
            <person name="Kohn T."/>
            <person name="Peeters S.H."/>
            <person name="Heuer A."/>
            <person name="Rast P."/>
            <person name="Oberbeckmann S."/>
            <person name="Bunk B."/>
            <person name="Jeske O."/>
            <person name="Meyerdierks A."/>
            <person name="Storesund J.E."/>
            <person name="Kallscheuer N."/>
            <person name="Luecker S."/>
            <person name="Lage O.M."/>
            <person name="Pohl T."/>
            <person name="Merkel B.J."/>
            <person name="Hornburger P."/>
            <person name="Mueller R.-W."/>
            <person name="Bruemmer F."/>
            <person name="Labrenz M."/>
            <person name="Spormann A.M."/>
            <person name="Op den Camp H."/>
            <person name="Overmann J."/>
            <person name="Amann R."/>
            <person name="Jetten M.S.M."/>
            <person name="Mascher T."/>
            <person name="Medema M.H."/>
            <person name="Devos D.P."/>
            <person name="Kaster A.-K."/>
            <person name="Ovreas L."/>
            <person name="Rohde M."/>
            <person name="Galperin M.Y."/>
            <person name="Jogler C."/>
        </authorList>
    </citation>
    <scope>NUCLEOTIDE SEQUENCE [LARGE SCALE GENOMIC DNA]</scope>
    <source>
        <strain evidence="1 2">ETA_A1</strain>
    </source>
</reference>
<keyword evidence="2" id="KW-1185">Reference proteome</keyword>
<evidence type="ECO:0000313" key="1">
    <source>
        <dbReference type="EMBL" id="QDU22079.1"/>
    </source>
</evidence>
<dbReference type="RefSeq" id="WP_145241509.1">
    <property type="nucleotide sequence ID" value="NZ_CP036273.1"/>
</dbReference>
<protein>
    <submittedName>
        <fullName evidence="1">Uncharacterized protein</fullName>
    </submittedName>
</protein>
<name>A0A517XX46_9BACT</name>
<organism evidence="1 2">
    <name type="scientific">Urbifossiella limnaea</name>
    <dbReference type="NCBI Taxonomy" id="2528023"/>
    <lineage>
        <taxon>Bacteria</taxon>
        <taxon>Pseudomonadati</taxon>
        <taxon>Planctomycetota</taxon>
        <taxon>Planctomycetia</taxon>
        <taxon>Gemmatales</taxon>
        <taxon>Gemmataceae</taxon>
        <taxon>Urbifossiella</taxon>
    </lineage>
</organism>
<proteinExistence type="predicted"/>
<dbReference type="Proteomes" id="UP000319576">
    <property type="component" value="Chromosome"/>
</dbReference>
<dbReference type="EMBL" id="CP036273">
    <property type="protein sequence ID" value="QDU22079.1"/>
    <property type="molecule type" value="Genomic_DNA"/>
</dbReference>